<sequence length="370" mass="40919">MKPLEGSIALVAGATRGAGRGIACALGAAGATVYCTGRSVRGKPATPNRPETIEETAEMVSARGGVGIHVQVDHTEPEQVAALCERVDRDQGRLDILVNDVWGGDALTEWGKPFWELSLDKGLLMLERAVNAHIITSRYGVPLVLKSERGLVVEVTDGDDEMNAYYRGNLFYDLAKIAPMRLAFAMAHELRDTNVTAVALSPGFLRSEFMLEHFGVSEENWQDAVEKDEYFAESETPFFIGRAIVALATDPHVSEKSGGSFATWTLAKEYGFTDVDGRRPDMGGKIKAEMEERWDRLVAAIRERLRAEGLDPDSVFRHDLSTLKLSGLLEPGAREGPRYTWPLQVPELWRADPPKLAAEFLDRYRSRREG</sequence>
<evidence type="ECO:0000313" key="2">
    <source>
        <dbReference type="Proteomes" id="UP000702544"/>
    </source>
</evidence>
<dbReference type="InterPro" id="IPR002347">
    <property type="entry name" value="SDR_fam"/>
</dbReference>
<comment type="caution">
    <text evidence="1">The sequence shown here is derived from an EMBL/GenBank/DDBJ whole genome shotgun (WGS) entry which is preliminary data.</text>
</comment>
<dbReference type="AlphaFoldDB" id="A0AAE4ZAX2"/>
<dbReference type="InterPro" id="IPR036291">
    <property type="entry name" value="NAD(P)-bd_dom_sf"/>
</dbReference>
<dbReference type="Proteomes" id="UP000702544">
    <property type="component" value="Unassembled WGS sequence"/>
</dbReference>
<dbReference type="PANTHER" id="PTHR44147">
    <property type="entry name" value="DEHYDROGENASE/REDUCTASE SDR FAMILY MEMBER 1"/>
    <property type="match status" value="1"/>
</dbReference>
<gene>
    <name evidence="1" type="ORF">GWO12_03060</name>
</gene>
<dbReference type="Pfam" id="PF00106">
    <property type="entry name" value="adh_short"/>
    <property type="match status" value="1"/>
</dbReference>
<organism evidence="1 2">
    <name type="scientific">Candidatus Kutchimonas denitrificans</name>
    <dbReference type="NCBI Taxonomy" id="3056748"/>
    <lineage>
        <taxon>Bacteria</taxon>
        <taxon>Pseudomonadati</taxon>
        <taxon>Gemmatimonadota</taxon>
        <taxon>Gemmatimonadia</taxon>
        <taxon>Candidatus Palauibacterales</taxon>
        <taxon>Candidatus Palauibacteraceae</taxon>
        <taxon>Candidatus Kutchimonas</taxon>
    </lineage>
</organism>
<reference evidence="1 2" key="1">
    <citation type="submission" date="2020-01" db="EMBL/GenBank/DDBJ databases">
        <title>Genomes assembled from Gulf of Kutch pelagic sediment metagenomes.</title>
        <authorList>
            <person name="Chandrashekar M."/>
            <person name="Mahajan M.S."/>
            <person name="Dave K.J."/>
            <person name="Vatsa P."/>
            <person name="Nathani N.M."/>
        </authorList>
    </citation>
    <scope>NUCLEOTIDE SEQUENCE [LARGE SCALE GENOMIC DNA]</scope>
    <source>
        <strain evidence="1">KS3-K002</strain>
    </source>
</reference>
<proteinExistence type="predicted"/>
<evidence type="ECO:0000313" key="1">
    <source>
        <dbReference type="EMBL" id="NIR74080.1"/>
    </source>
</evidence>
<dbReference type="Gene3D" id="3.40.50.720">
    <property type="entry name" value="NAD(P)-binding Rossmann-like Domain"/>
    <property type="match status" value="1"/>
</dbReference>
<dbReference type="PRINTS" id="PR00081">
    <property type="entry name" value="GDHRDH"/>
</dbReference>
<dbReference type="NCBIfam" id="NF006159">
    <property type="entry name" value="PRK08303.1"/>
    <property type="match status" value="1"/>
</dbReference>
<dbReference type="EMBL" id="JAACAK010000022">
    <property type="protein sequence ID" value="NIR74080.1"/>
    <property type="molecule type" value="Genomic_DNA"/>
</dbReference>
<name>A0AAE4ZAX2_9BACT</name>
<protein>
    <submittedName>
        <fullName evidence="1">SDR family NAD(P)-dependent oxidoreductase</fullName>
    </submittedName>
</protein>
<dbReference type="SUPFAM" id="SSF51735">
    <property type="entry name" value="NAD(P)-binding Rossmann-fold domains"/>
    <property type="match status" value="1"/>
</dbReference>
<accession>A0AAE4ZAX2</accession>
<dbReference type="PANTHER" id="PTHR44147:SF2">
    <property type="entry name" value="DEHYDROGENASE_REDUCTASE SDR FAMILY MEMBER 1"/>
    <property type="match status" value="1"/>
</dbReference>